<keyword evidence="2" id="KW-1133">Transmembrane helix</keyword>
<organism evidence="3 4">
    <name type="scientific">Coemansia asiatica</name>
    <dbReference type="NCBI Taxonomy" id="1052880"/>
    <lineage>
        <taxon>Eukaryota</taxon>
        <taxon>Fungi</taxon>
        <taxon>Fungi incertae sedis</taxon>
        <taxon>Zoopagomycota</taxon>
        <taxon>Kickxellomycotina</taxon>
        <taxon>Kickxellomycetes</taxon>
        <taxon>Kickxellales</taxon>
        <taxon>Kickxellaceae</taxon>
        <taxon>Coemansia</taxon>
    </lineage>
</organism>
<sequence>MVCENGYWRASRKCADGTFCKDNMCVNADYVPSSVIYGGNGAHISNSQGGETVQGSGVIPGGGTTPTGEVVQGSGNSDAGSYNSGVVYETITSTSCEGVSETGELSDYDETTELGNDLDTNESEGVNVSKVDTVNGSNNPDEYQGLNEDSTKESGATSRILAVNGFGTFASLVSAVVVSAVLSFA</sequence>
<evidence type="ECO:0000313" key="3">
    <source>
        <dbReference type="EMBL" id="KAJ1644990.1"/>
    </source>
</evidence>
<feature type="region of interest" description="Disordered" evidence="1">
    <location>
        <begin position="47"/>
        <end position="79"/>
    </location>
</feature>
<keyword evidence="2" id="KW-0472">Membrane</keyword>
<feature type="compositionally biased region" description="Polar residues" evidence="1">
    <location>
        <begin position="123"/>
        <end position="141"/>
    </location>
</feature>
<reference evidence="3" key="1">
    <citation type="submission" date="2022-07" db="EMBL/GenBank/DDBJ databases">
        <title>Phylogenomic reconstructions and comparative analyses of Kickxellomycotina fungi.</title>
        <authorList>
            <person name="Reynolds N.K."/>
            <person name="Stajich J.E."/>
            <person name="Barry K."/>
            <person name="Grigoriev I.V."/>
            <person name="Crous P."/>
            <person name="Smith M.E."/>
        </authorList>
    </citation>
    <scope>NUCLEOTIDE SEQUENCE</scope>
    <source>
        <strain evidence="3">NBRC 105413</strain>
    </source>
</reference>
<comment type="caution">
    <text evidence="3">The sequence shown here is derived from an EMBL/GenBank/DDBJ whole genome shotgun (WGS) entry which is preliminary data.</text>
</comment>
<keyword evidence="4" id="KW-1185">Reference proteome</keyword>
<proteinExistence type="predicted"/>
<feature type="region of interest" description="Disordered" evidence="1">
    <location>
        <begin position="97"/>
        <end position="155"/>
    </location>
</feature>
<evidence type="ECO:0000256" key="2">
    <source>
        <dbReference type="SAM" id="Phobius"/>
    </source>
</evidence>
<gene>
    <name evidence="3" type="ORF">LPJ64_003371</name>
</gene>
<accession>A0A9W8CIU2</accession>
<protein>
    <submittedName>
        <fullName evidence="3">Uncharacterized protein</fullName>
    </submittedName>
</protein>
<dbReference type="Proteomes" id="UP001145021">
    <property type="component" value="Unassembled WGS sequence"/>
</dbReference>
<keyword evidence="2" id="KW-0812">Transmembrane</keyword>
<dbReference type="AlphaFoldDB" id="A0A9W8CIU2"/>
<name>A0A9W8CIU2_9FUNG</name>
<evidence type="ECO:0000256" key="1">
    <source>
        <dbReference type="SAM" id="MobiDB-lite"/>
    </source>
</evidence>
<feature type="transmembrane region" description="Helical" evidence="2">
    <location>
        <begin position="160"/>
        <end position="184"/>
    </location>
</feature>
<evidence type="ECO:0000313" key="4">
    <source>
        <dbReference type="Proteomes" id="UP001145021"/>
    </source>
</evidence>
<dbReference type="EMBL" id="JANBOH010000130">
    <property type="protein sequence ID" value="KAJ1644990.1"/>
    <property type="molecule type" value="Genomic_DNA"/>
</dbReference>